<dbReference type="Pfam" id="PF01582">
    <property type="entry name" value="TIR"/>
    <property type="match status" value="1"/>
</dbReference>
<dbReference type="Pfam" id="PF23559">
    <property type="entry name" value="WHD_DRP"/>
    <property type="match status" value="1"/>
</dbReference>
<keyword evidence="1" id="KW-0677">Repeat</keyword>
<name>A0ABU6YUW7_9FABA</name>
<dbReference type="InterPro" id="IPR002182">
    <property type="entry name" value="NB-ARC"/>
</dbReference>
<dbReference type="InterPro" id="IPR058922">
    <property type="entry name" value="WHD_DRP"/>
</dbReference>
<evidence type="ECO:0000313" key="4">
    <source>
        <dbReference type="EMBL" id="MED6213266.1"/>
    </source>
</evidence>
<dbReference type="PRINTS" id="PR00364">
    <property type="entry name" value="DISEASERSIST"/>
</dbReference>
<dbReference type="Pfam" id="PF00931">
    <property type="entry name" value="NB-ARC"/>
    <property type="match status" value="2"/>
</dbReference>
<evidence type="ECO:0000259" key="3">
    <source>
        <dbReference type="PROSITE" id="PS50104"/>
    </source>
</evidence>
<gene>
    <name evidence="4" type="ORF">PIB30_091462</name>
</gene>
<dbReference type="InterPro" id="IPR044974">
    <property type="entry name" value="Disease_R_plants"/>
</dbReference>
<dbReference type="Gene3D" id="3.40.50.10140">
    <property type="entry name" value="Toll/interleukin-1 receptor homology (TIR) domain"/>
    <property type="match status" value="1"/>
</dbReference>
<dbReference type="Gene3D" id="1.10.8.430">
    <property type="entry name" value="Helical domain of apoptotic protease-activating factors"/>
    <property type="match status" value="1"/>
</dbReference>
<dbReference type="InterPro" id="IPR000157">
    <property type="entry name" value="TIR_dom"/>
</dbReference>
<sequence length="941" mass="106981">MAGGSSSSSDLDSTPLSYFKYDVFLSFRGYTRFGFTDTLYHALVNKRIDTFRDSEELRIGEELEGSLVEAIERSRMSILILCDEYPSSRWCLDELVKIMECSENGRKRPVLPVYFQVAKSDVQYQNNEYGKAMAAHEEKRRYNHKLEAWKSALSEVGKIYGQRCDQKTPWGTAIDNIVEEVTKRLPPLPLHIDHPLGYDSELEEAKSLLEIGSRGTCFMLGIHGDGDEISKFVAELYNKIRPRFETASFLSNIREKTTESGGGLEDLQETLLSEMGEEAKSKIGSTFKGSSEIKRRLGLKRVLLVLDDVDSIQQLSSLAGGLDWFGPGSRIIITTRYEDVLDDHLSYNGVEVKKYCITEGSSSTVKEENVVGLEKDFEIVINQLKEEDSPGNVVSIVGMGGLGKTTLARMIYNSDEVKKLFPCRAWATVSKEYNAKEVFKSLLKCLKPSTFQYEDSSSEEELKQKVRKCLQGKRYLVVLDDVWDAKAWRSIKNCFPESNNGGMILVTTRNDRVAYVSESKEPHHNLSFMDKEKSWELFHNEVFCRKSCPPELEPIGRSIVACCKGLPLAIKTTAGLVAKRERSEDAWEEIMNLLPYWSVAEEDSSELMEILKFSYDDLPNKMKPCFLYLGVFPEDEEILVRDLIRLWIAEGFIEPIQTGRSKAPPQPEDIGEQYLKELVDRNLVQVAKRRSDGKGVKICQIHDLFRELCISESNKSDNNNNNAHKLCFPSNVGSYASLVTCNQPCTCSLFIYLDDKHRWPHHIPEDRRVNVLYFADWCTDIKRATDEHLRGLIKSLKFLKMGYSESHELCEFQSLETCDMSIIDKSLSIGGLKQMRHLCGEFCLSLSVDEGGVTDKMQNLQTLCFVSVDSQLRSLLDNGCFPNLRKLGLRIDEDQDSAEEILRSLQCLSNLRKLSLIFGEFWIPLNSISFPSNLIKITLRV</sequence>
<dbReference type="SUPFAM" id="SSF52540">
    <property type="entry name" value="P-loop containing nucleoside triphosphate hydrolases"/>
    <property type="match status" value="2"/>
</dbReference>
<dbReference type="SMART" id="SM00255">
    <property type="entry name" value="TIR"/>
    <property type="match status" value="1"/>
</dbReference>
<proteinExistence type="predicted"/>
<dbReference type="EMBL" id="JASCZI010243482">
    <property type="protein sequence ID" value="MED6213266.1"/>
    <property type="molecule type" value="Genomic_DNA"/>
</dbReference>
<dbReference type="PROSITE" id="PS50104">
    <property type="entry name" value="TIR"/>
    <property type="match status" value="1"/>
</dbReference>
<keyword evidence="2" id="KW-0611">Plant defense</keyword>
<dbReference type="SUPFAM" id="SSF52200">
    <property type="entry name" value="Toll/Interleukin receptor TIR domain"/>
    <property type="match status" value="1"/>
</dbReference>
<dbReference type="Proteomes" id="UP001341840">
    <property type="component" value="Unassembled WGS sequence"/>
</dbReference>
<dbReference type="Gene3D" id="3.40.50.300">
    <property type="entry name" value="P-loop containing nucleotide triphosphate hydrolases"/>
    <property type="match status" value="2"/>
</dbReference>
<feature type="domain" description="TIR" evidence="3">
    <location>
        <begin position="19"/>
        <end position="185"/>
    </location>
</feature>
<dbReference type="InterPro" id="IPR042197">
    <property type="entry name" value="Apaf_helical"/>
</dbReference>
<dbReference type="PANTHER" id="PTHR11017:SF252">
    <property type="entry name" value="RESISTANCE PROTEIN (TIR-NBS-LRR CLASS), PUTATIVE-RELATED"/>
    <property type="match status" value="1"/>
</dbReference>
<evidence type="ECO:0000256" key="2">
    <source>
        <dbReference type="ARBA" id="ARBA00022821"/>
    </source>
</evidence>
<dbReference type="Gene3D" id="1.10.10.10">
    <property type="entry name" value="Winged helix-like DNA-binding domain superfamily/Winged helix DNA-binding domain"/>
    <property type="match status" value="1"/>
</dbReference>
<reference evidence="4 5" key="1">
    <citation type="journal article" date="2023" name="Plants (Basel)">
        <title>Bridging the Gap: Combining Genomics and Transcriptomics Approaches to Understand Stylosanthes scabra, an Orphan Legume from the Brazilian Caatinga.</title>
        <authorList>
            <person name="Ferreira-Neto J.R.C."/>
            <person name="da Silva M.D."/>
            <person name="Binneck E."/>
            <person name="de Melo N.F."/>
            <person name="da Silva R.H."/>
            <person name="de Melo A.L.T.M."/>
            <person name="Pandolfi V."/>
            <person name="Bustamante F.O."/>
            <person name="Brasileiro-Vidal A.C."/>
            <person name="Benko-Iseppon A.M."/>
        </authorList>
    </citation>
    <scope>NUCLEOTIDE SEQUENCE [LARGE SCALE GENOMIC DNA]</scope>
    <source>
        <tissue evidence="4">Leaves</tissue>
    </source>
</reference>
<organism evidence="4 5">
    <name type="scientific">Stylosanthes scabra</name>
    <dbReference type="NCBI Taxonomy" id="79078"/>
    <lineage>
        <taxon>Eukaryota</taxon>
        <taxon>Viridiplantae</taxon>
        <taxon>Streptophyta</taxon>
        <taxon>Embryophyta</taxon>
        <taxon>Tracheophyta</taxon>
        <taxon>Spermatophyta</taxon>
        <taxon>Magnoliopsida</taxon>
        <taxon>eudicotyledons</taxon>
        <taxon>Gunneridae</taxon>
        <taxon>Pentapetalae</taxon>
        <taxon>rosids</taxon>
        <taxon>fabids</taxon>
        <taxon>Fabales</taxon>
        <taxon>Fabaceae</taxon>
        <taxon>Papilionoideae</taxon>
        <taxon>50 kb inversion clade</taxon>
        <taxon>dalbergioids sensu lato</taxon>
        <taxon>Dalbergieae</taxon>
        <taxon>Pterocarpus clade</taxon>
        <taxon>Stylosanthes</taxon>
    </lineage>
</organism>
<dbReference type="InterPro" id="IPR027417">
    <property type="entry name" value="P-loop_NTPase"/>
</dbReference>
<dbReference type="InterPro" id="IPR035897">
    <property type="entry name" value="Toll_tir_struct_dom_sf"/>
</dbReference>
<protein>
    <recommendedName>
        <fullName evidence="3">TIR domain-containing protein</fullName>
    </recommendedName>
</protein>
<comment type="caution">
    <text evidence="4">The sequence shown here is derived from an EMBL/GenBank/DDBJ whole genome shotgun (WGS) entry which is preliminary data.</text>
</comment>
<dbReference type="PANTHER" id="PTHR11017">
    <property type="entry name" value="LEUCINE-RICH REPEAT-CONTAINING PROTEIN"/>
    <property type="match status" value="1"/>
</dbReference>
<keyword evidence="5" id="KW-1185">Reference proteome</keyword>
<evidence type="ECO:0000313" key="5">
    <source>
        <dbReference type="Proteomes" id="UP001341840"/>
    </source>
</evidence>
<dbReference type="InterPro" id="IPR036388">
    <property type="entry name" value="WH-like_DNA-bd_sf"/>
</dbReference>
<accession>A0ABU6YUW7</accession>
<evidence type="ECO:0000256" key="1">
    <source>
        <dbReference type="ARBA" id="ARBA00022737"/>
    </source>
</evidence>